<proteinExistence type="predicted"/>
<feature type="region of interest" description="Disordered" evidence="1">
    <location>
        <begin position="60"/>
        <end position="159"/>
    </location>
</feature>
<dbReference type="Proteomes" id="UP001150925">
    <property type="component" value="Unassembled WGS sequence"/>
</dbReference>
<dbReference type="AlphaFoldDB" id="A0A9W8E552"/>
<feature type="compositionally biased region" description="Low complexity" evidence="1">
    <location>
        <begin position="119"/>
        <end position="130"/>
    </location>
</feature>
<comment type="caution">
    <text evidence="3">The sequence shown here is derived from an EMBL/GenBank/DDBJ whole genome shotgun (WGS) entry which is preliminary data.</text>
</comment>
<sequence>MRWTLSFQYSLAFGLVLSGTLMHHEVTALPHSLSWSNGAGKQSLFRRQAQTFFGSLKTFFRGTNKDKNKGGNSGDKGAKNESPTAAKSGDNAPKDAKPQASSSNKPETKAETSPPTNTGSQGAAQGGKSAPVGSTNEMVQNGAQTGAKTGISGGKAAAIGVGGVGVGAIAGHQMSHRNDPQDAQGFPVNQQ</sequence>
<evidence type="ECO:0000313" key="3">
    <source>
        <dbReference type="EMBL" id="KAJ1958067.1"/>
    </source>
</evidence>
<name>A0A9W8E552_9FUNG</name>
<keyword evidence="4" id="KW-1185">Reference proteome</keyword>
<dbReference type="EMBL" id="JANBPY010001842">
    <property type="protein sequence ID" value="KAJ1958067.1"/>
    <property type="molecule type" value="Genomic_DNA"/>
</dbReference>
<protein>
    <submittedName>
        <fullName evidence="3">Uncharacterized protein</fullName>
    </submittedName>
</protein>
<evidence type="ECO:0000256" key="1">
    <source>
        <dbReference type="SAM" id="MobiDB-lite"/>
    </source>
</evidence>
<feature type="signal peptide" evidence="2">
    <location>
        <begin position="1"/>
        <end position="18"/>
    </location>
</feature>
<feature type="compositionally biased region" description="Low complexity" evidence="1">
    <location>
        <begin position="145"/>
        <end position="159"/>
    </location>
</feature>
<reference evidence="3" key="1">
    <citation type="submission" date="2022-07" db="EMBL/GenBank/DDBJ databases">
        <title>Phylogenomic reconstructions and comparative analyses of Kickxellomycotina fungi.</title>
        <authorList>
            <person name="Reynolds N.K."/>
            <person name="Stajich J.E."/>
            <person name="Barry K."/>
            <person name="Grigoriev I.V."/>
            <person name="Crous P."/>
            <person name="Smith M.E."/>
        </authorList>
    </citation>
    <scope>NUCLEOTIDE SEQUENCE</scope>
    <source>
        <strain evidence="3">RSA 1196</strain>
    </source>
</reference>
<organism evidence="3 4">
    <name type="scientific">Dispira parvispora</name>
    <dbReference type="NCBI Taxonomy" id="1520584"/>
    <lineage>
        <taxon>Eukaryota</taxon>
        <taxon>Fungi</taxon>
        <taxon>Fungi incertae sedis</taxon>
        <taxon>Zoopagomycota</taxon>
        <taxon>Kickxellomycotina</taxon>
        <taxon>Dimargaritomycetes</taxon>
        <taxon>Dimargaritales</taxon>
        <taxon>Dimargaritaceae</taxon>
        <taxon>Dispira</taxon>
    </lineage>
</organism>
<evidence type="ECO:0000313" key="4">
    <source>
        <dbReference type="Proteomes" id="UP001150925"/>
    </source>
</evidence>
<feature type="region of interest" description="Disordered" evidence="1">
    <location>
        <begin position="171"/>
        <end position="191"/>
    </location>
</feature>
<feature type="compositionally biased region" description="Polar residues" evidence="1">
    <location>
        <begin position="99"/>
        <end position="118"/>
    </location>
</feature>
<accession>A0A9W8E552</accession>
<evidence type="ECO:0000256" key="2">
    <source>
        <dbReference type="SAM" id="SignalP"/>
    </source>
</evidence>
<feature type="compositionally biased region" description="Polar residues" evidence="1">
    <location>
        <begin position="132"/>
        <end position="144"/>
    </location>
</feature>
<feature type="chain" id="PRO_5040772499" evidence="2">
    <location>
        <begin position="19"/>
        <end position="191"/>
    </location>
</feature>
<gene>
    <name evidence="3" type="ORF">IWQ62_004965</name>
</gene>
<keyword evidence="2" id="KW-0732">Signal</keyword>